<feature type="DNA-binding region" description="Homeobox; TALE-type" evidence="5">
    <location>
        <begin position="181"/>
        <end position="244"/>
    </location>
</feature>
<feature type="domain" description="Homeobox" evidence="8">
    <location>
        <begin position="180"/>
        <end position="243"/>
    </location>
</feature>
<dbReference type="Pfam" id="PF03791">
    <property type="entry name" value="KNOX2"/>
    <property type="match status" value="1"/>
</dbReference>
<evidence type="ECO:0008006" key="12">
    <source>
        <dbReference type="Google" id="ProtNLM"/>
    </source>
</evidence>
<reference evidence="11" key="1">
    <citation type="journal article" date="2019" name="Gigascience">
        <title>De novo genome assembly of the endangered Acer yangbiense, a plant species with extremely small populations endemic to Yunnan Province, China.</title>
        <authorList>
            <person name="Yang J."/>
            <person name="Wariss H.M."/>
            <person name="Tao L."/>
            <person name="Zhang R."/>
            <person name="Yun Q."/>
            <person name="Hollingsworth P."/>
            <person name="Dao Z."/>
            <person name="Luo G."/>
            <person name="Guo H."/>
            <person name="Ma Y."/>
            <person name="Sun W."/>
        </authorList>
    </citation>
    <scope>NUCLEOTIDE SEQUENCE [LARGE SCALE GENOMIC DNA]</scope>
    <source>
        <strain evidence="11">cv. br00</strain>
    </source>
</reference>
<dbReference type="AlphaFoldDB" id="A0A5N5MM19"/>
<dbReference type="Proteomes" id="UP000326939">
    <property type="component" value="Chromosome 5"/>
</dbReference>
<dbReference type="GO" id="GO:0003677">
    <property type="term" value="F:DNA binding"/>
    <property type="evidence" value="ECO:0007669"/>
    <property type="project" value="UniProtKB-UniRule"/>
</dbReference>
<feature type="compositionally biased region" description="Polar residues" evidence="7">
    <location>
        <begin position="148"/>
        <end position="158"/>
    </location>
</feature>
<dbReference type="PROSITE" id="PS50071">
    <property type="entry name" value="HOMEOBOX_2"/>
    <property type="match status" value="1"/>
</dbReference>
<name>A0A5N5MM19_9ROSI</name>
<comment type="subcellular location">
    <subcellularLocation>
        <location evidence="1 5">Nucleus</location>
    </subcellularLocation>
</comment>
<keyword evidence="2 5" id="KW-0238">DNA-binding</keyword>
<dbReference type="GO" id="GO:0000981">
    <property type="term" value="F:DNA-binding transcription factor activity, RNA polymerase II-specific"/>
    <property type="evidence" value="ECO:0007669"/>
    <property type="project" value="InterPro"/>
</dbReference>
<dbReference type="SMART" id="SM01256">
    <property type="entry name" value="KNOX2"/>
    <property type="match status" value="1"/>
</dbReference>
<dbReference type="SMART" id="SM01188">
    <property type="entry name" value="ELK"/>
    <property type="match status" value="1"/>
</dbReference>
<evidence type="ECO:0000256" key="7">
    <source>
        <dbReference type="SAM" id="MobiDB-lite"/>
    </source>
</evidence>
<dbReference type="InterPro" id="IPR008422">
    <property type="entry name" value="KN_HD"/>
</dbReference>
<accession>A0A5N5MM19</accession>
<evidence type="ECO:0000256" key="2">
    <source>
        <dbReference type="ARBA" id="ARBA00023125"/>
    </source>
</evidence>
<keyword evidence="11" id="KW-1185">Reference proteome</keyword>
<gene>
    <name evidence="10" type="ORF">DKX38_006936</name>
</gene>
<evidence type="ECO:0000259" key="9">
    <source>
        <dbReference type="PROSITE" id="PS51213"/>
    </source>
</evidence>
<dbReference type="GO" id="GO:0005634">
    <property type="term" value="C:nucleus"/>
    <property type="evidence" value="ECO:0007669"/>
    <property type="project" value="UniProtKB-SubCell"/>
</dbReference>
<dbReference type="PROSITE" id="PS51213">
    <property type="entry name" value="ELK"/>
    <property type="match status" value="1"/>
</dbReference>
<comment type="caution">
    <text evidence="10">The sequence shown here is derived from an EMBL/GenBank/DDBJ whole genome shotgun (WGS) entry which is preliminary data.</text>
</comment>
<evidence type="ECO:0000256" key="1">
    <source>
        <dbReference type="ARBA" id="ARBA00004123"/>
    </source>
</evidence>
<feature type="region of interest" description="Disordered" evidence="7">
    <location>
        <begin position="127"/>
        <end position="158"/>
    </location>
</feature>
<dbReference type="PROSITE" id="PS00027">
    <property type="entry name" value="HOMEOBOX_1"/>
    <property type="match status" value="1"/>
</dbReference>
<dbReference type="EMBL" id="VDCV01000005">
    <property type="protein sequence ID" value="KAB5556027.1"/>
    <property type="molecule type" value="Genomic_DNA"/>
</dbReference>
<dbReference type="InterPro" id="IPR005539">
    <property type="entry name" value="ELK_dom"/>
</dbReference>
<dbReference type="Pfam" id="PF05920">
    <property type="entry name" value="Homeobox_KN"/>
    <property type="match status" value="1"/>
</dbReference>
<dbReference type="SMART" id="SM00389">
    <property type="entry name" value="HOX"/>
    <property type="match status" value="1"/>
</dbReference>
<dbReference type="InterPro" id="IPR005541">
    <property type="entry name" value="KNOX2"/>
</dbReference>
<dbReference type="CDD" id="cd00086">
    <property type="entry name" value="homeodomain"/>
    <property type="match status" value="1"/>
</dbReference>
<evidence type="ECO:0000259" key="8">
    <source>
        <dbReference type="PROSITE" id="PS50071"/>
    </source>
</evidence>
<dbReference type="InterPro" id="IPR017970">
    <property type="entry name" value="Homeobox_CS"/>
</dbReference>
<evidence type="ECO:0000313" key="10">
    <source>
        <dbReference type="EMBL" id="KAB5556027.1"/>
    </source>
</evidence>
<dbReference type="InterPro" id="IPR050224">
    <property type="entry name" value="TALE_homeobox"/>
</dbReference>
<dbReference type="InterPro" id="IPR001356">
    <property type="entry name" value="HD"/>
</dbReference>
<comment type="similarity">
    <text evidence="6">Belongs to the TALE/KNOX homeobox family.</text>
</comment>
<evidence type="ECO:0000256" key="3">
    <source>
        <dbReference type="ARBA" id="ARBA00023155"/>
    </source>
</evidence>
<dbReference type="Gene3D" id="1.10.10.60">
    <property type="entry name" value="Homeodomain-like"/>
    <property type="match status" value="1"/>
</dbReference>
<dbReference type="InterPro" id="IPR009057">
    <property type="entry name" value="Homeodomain-like_sf"/>
</dbReference>
<evidence type="ECO:0000256" key="6">
    <source>
        <dbReference type="PROSITE-ProRule" id="PRU00559"/>
    </source>
</evidence>
<organism evidence="10 11">
    <name type="scientific">Salix brachista</name>
    <dbReference type="NCBI Taxonomy" id="2182728"/>
    <lineage>
        <taxon>Eukaryota</taxon>
        <taxon>Viridiplantae</taxon>
        <taxon>Streptophyta</taxon>
        <taxon>Embryophyta</taxon>
        <taxon>Tracheophyta</taxon>
        <taxon>Spermatophyta</taxon>
        <taxon>Magnoliopsida</taxon>
        <taxon>eudicotyledons</taxon>
        <taxon>Gunneridae</taxon>
        <taxon>Pentapetalae</taxon>
        <taxon>rosids</taxon>
        <taxon>fabids</taxon>
        <taxon>Malpighiales</taxon>
        <taxon>Salicaceae</taxon>
        <taxon>Saliceae</taxon>
        <taxon>Salix</taxon>
    </lineage>
</organism>
<protein>
    <recommendedName>
        <fullName evidence="12">Homeobox domain-containing protein</fullName>
    </recommendedName>
</protein>
<dbReference type="PANTHER" id="PTHR11850">
    <property type="entry name" value="HOMEOBOX PROTEIN TRANSCRIPTION FACTORS"/>
    <property type="match status" value="1"/>
</dbReference>
<dbReference type="SUPFAM" id="SSF46689">
    <property type="entry name" value="Homeodomain-like"/>
    <property type="match status" value="1"/>
</dbReference>
<feature type="domain" description="ELK" evidence="9">
    <location>
        <begin position="160"/>
        <end position="180"/>
    </location>
</feature>
<evidence type="ECO:0000256" key="5">
    <source>
        <dbReference type="PROSITE-ProRule" id="PRU00108"/>
    </source>
</evidence>
<sequence>MEEFYRFNPTFFSSPNDIVRPENLPAANFSDATTSTPTEFHSQASSFLEAGHGHREVTGSDMYDAIKTQIANHPRYPDLESYCEVLHRYKEELSKPFDEAATFLSSIESQLSSLCKGTLTKIFDYGSDEPAGTSEEELSCGEVEAPESQETTSAGSHEQNLKGMLMRKYSGHLRNLRKEFLKNRKKGKLPKDARTMLLEWWNHHSRWPYPTEEEKAKLSEITGLDQKQINNWFINQRKRHWKPSEDMRFTRMDGVSGDPGGALCYGFAGDDIGT</sequence>
<keyword evidence="3 5" id="KW-0371">Homeobox</keyword>
<evidence type="ECO:0000313" key="11">
    <source>
        <dbReference type="Proteomes" id="UP000326939"/>
    </source>
</evidence>
<keyword evidence="4 5" id="KW-0539">Nucleus</keyword>
<dbReference type="Pfam" id="PF03789">
    <property type="entry name" value="ELK"/>
    <property type="match status" value="1"/>
</dbReference>
<proteinExistence type="inferred from homology"/>
<evidence type="ECO:0000256" key="4">
    <source>
        <dbReference type="ARBA" id="ARBA00023242"/>
    </source>
</evidence>
<feature type="compositionally biased region" description="Acidic residues" evidence="7">
    <location>
        <begin position="134"/>
        <end position="147"/>
    </location>
</feature>